<dbReference type="EMBL" id="JACGCU010000004">
    <property type="protein sequence ID" value="MBA6058390.1"/>
    <property type="molecule type" value="Genomic_DNA"/>
</dbReference>
<accession>A0A7W2JGB1</accession>
<dbReference type="RefSeq" id="WP_182365190.1">
    <property type="nucleotide sequence ID" value="NZ_JACGCU010000004.1"/>
</dbReference>
<dbReference type="Proteomes" id="UP000556620">
    <property type="component" value="Unassembled WGS sequence"/>
</dbReference>
<dbReference type="AlphaFoldDB" id="A0A7W2JGB1"/>
<dbReference type="InterPro" id="IPR009228">
    <property type="entry name" value="Capsid_scaffold_GpO"/>
</dbReference>
<proteinExistence type="predicted"/>
<comment type="caution">
    <text evidence="2">The sequence shown here is derived from an EMBL/GenBank/DDBJ whole genome shotgun (WGS) entry which is preliminary data.</text>
</comment>
<evidence type="ECO:0000313" key="3">
    <source>
        <dbReference type="Proteomes" id="UP000556620"/>
    </source>
</evidence>
<evidence type="ECO:0000256" key="1">
    <source>
        <dbReference type="SAM" id="MobiDB-lite"/>
    </source>
</evidence>
<protein>
    <submittedName>
        <fullName evidence="2">GPO family capsid scaffolding protein</fullName>
    </submittedName>
</protein>
<feature type="region of interest" description="Disordered" evidence="1">
    <location>
        <begin position="253"/>
        <end position="321"/>
    </location>
</feature>
<organism evidence="2 3">
    <name type="scientific">Pseudomonas juntendi</name>
    <dbReference type="NCBI Taxonomy" id="2666183"/>
    <lineage>
        <taxon>Bacteria</taxon>
        <taxon>Pseudomonadati</taxon>
        <taxon>Pseudomonadota</taxon>
        <taxon>Gammaproteobacteria</taxon>
        <taxon>Pseudomonadales</taxon>
        <taxon>Pseudomonadaceae</taxon>
        <taxon>Pseudomonas</taxon>
    </lineage>
</organism>
<sequence>MPRSLVSYWKRVAVSGPTADNREITVQELVDCADTYKLSTYTAVIWSEHERWPGSHGTVFAVRLVTENDDPELQPGQVALEAQLKPNDKLLHLNDQGEKLFTSVEIMPNFANSGRHYLTGLAVTDEPASLGTQELYFSRRARRGNRYDKTSYFCAPVELGSLREGSQQPGELRRFFNALTGLCKRFADTTTTSTDENKPMDEATAKALKALYDQMVILLAGMQAVLEPVVEGVDDADNKDQVDAVGAAVQDVVDEADENREFNRKDGKGGKGGKDEVKELSARIEELNENMNKMFNSTTNRRQVKRTTGAAPDKKRGGGLR</sequence>
<evidence type="ECO:0000313" key="2">
    <source>
        <dbReference type="EMBL" id="MBA6058390.1"/>
    </source>
</evidence>
<gene>
    <name evidence="2" type="ORF">H4C44_04275</name>
</gene>
<reference evidence="2 3" key="1">
    <citation type="submission" date="2020-07" db="EMBL/GenBank/DDBJ databases">
        <title>Diversity of carbapenemase encoding genes among Pseudomonas putida group clinical isolates in a tertiary Brazilian hospital.</title>
        <authorList>
            <person name="Alberto-Lei F."/>
            <person name="Nodari C.S."/>
            <person name="Streling A.P."/>
            <person name="Paulino J.T."/>
            <person name="Bessa-Neto F.O."/>
            <person name="Cayo R."/>
            <person name="Gales A.C."/>
        </authorList>
    </citation>
    <scope>NUCLEOTIDE SEQUENCE [LARGE SCALE GENOMIC DNA]</scope>
    <source>
        <strain evidence="2 3">14535</strain>
    </source>
</reference>
<feature type="compositionally biased region" description="Polar residues" evidence="1">
    <location>
        <begin position="289"/>
        <end position="301"/>
    </location>
</feature>
<name>A0A7W2JGB1_9PSED</name>
<dbReference type="Pfam" id="PF05929">
    <property type="entry name" value="Phage_GPO"/>
    <property type="match status" value="1"/>
</dbReference>
<feature type="compositionally biased region" description="Basic and acidic residues" evidence="1">
    <location>
        <begin position="259"/>
        <end position="286"/>
    </location>
</feature>
<feature type="compositionally biased region" description="Basic and acidic residues" evidence="1">
    <location>
        <begin position="312"/>
        <end position="321"/>
    </location>
</feature>